<evidence type="ECO:0000313" key="3">
    <source>
        <dbReference type="Proteomes" id="UP000057910"/>
    </source>
</evidence>
<reference evidence="2 3" key="1">
    <citation type="submission" date="2015-11" db="EMBL/GenBank/DDBJ databases">
        <title>Expanding the genomic diversity of Burkholderia species for the development of highly accurate diagnostics.</title>
        <authorList>
            <person name="Sahl J."/>
            <person name="Keim P."/>
            <person name="Wagner D."/>
        </authorList>
    </citation>
    <scope>NUCLEOTIDE SEQUENCE [LARGE SCALE GENOMIC DNA]</scope>
    <source>
        <strain evidence="2 3">MSMB1585WGS</strain>
    </source>
</reference>
<dbReference type="PROSITE" id="PS51318">
    <property type="entry name" value="TAT"/>
    <property type="match status" value="1"/>
</dbReference>
<organism evidence="2 3">
    <name type="scientific">Burkholderia ubonensis</name>
    <dbReference type="NCBI Taxonomy" id="101571"/>
    <lineage>
        <taxon>Bacteria</taxon>
        <taxon>Pseudomonadati</taxon>
        <taxon>Pseudomonadota</taxon>
        <taxon>Betaproteobacteria</taxon>
        <taxon>Burkholderiales</taxon>
        <taxon>Burkholderiaceae</taxon>
        <taxon>Burkholderia</taxon>
        <taxon>Burkholderia cepacia complex</taxon>
    </lineage>
</organism>
<dbReference type="Gene3D" id="3.20.20.80">
    <property type="entry name" value="Glycosidases"/>
    <property type="match status" value="1"/>
</dbReference>
<sequence>MTKQHGPSHGRRSALFALAAITGSALNGAFATTKLAPARMAHRVASQRSMTQLIGANGGPGTHDDVMMWQKMGLSWARDSVGPGQRYSANSRIDVDKTGPAYDADLPAALLREKRGGIKTLLMLGYTPIWNASLPGDSKSAPKDVAAWERYVEAAVRKYSAPPYNITHFQVWNEAGGRMSGGQSQSSFWHGPGFNANPRLAKSYDFALQDYVERIHIPAARIIRKHGALVVYGGWPDQGGIETFVEWLEYRSALFNARMIDWVDYLDTHYLGIDALTILHDRYVADGKVMGIWQTEIGDRYMIDPHYLPTYYFRFAVWALEHNWNHPDKYVSMVYHWEGHEPFHLTHRGNPRGYNVSGLSLVVLHRTASGALRSFEGSTEFGPKVTGLVLSAGENVVLQIKSEPGWRSINLRGLPQLSKNRFEVSFIDALTGRPEPPDAVTTNLSANRLSISFRVPDLPNGNSSGEMPLKHLAYLVVRPVMA</sequence>
<dbReference type="SUPFAM" id="SSF51445">
    <property type="entry name" value="(Trans)glycosidases"/>
    <property type="match status" value="1"/>
</dbReference>
<name>A0ABD4E9L3_9BURK</name>
<protein>
    <recommendedName>
        <fullName evidence="4">Beta-xylosidase</fullName>
    </recommendedName>
</protein>
<feature type="chain" id="PRO_5044787115" description="Beta-xylosidase" evidence="1">
    <location>
        <begin position="20"/>
        <end position="482"/>
    </location>
</feature>
<evidence type="ECO:0000256" key="1">
    <source>
        <dbReference type="SAM" id="SignalP"/>
    </source>
</evidence>
<dbReference type="EMBL" id="LPAD01000034">
    <property type="protein sequence ID" value="KVN88850.1"/>
    <property type="molecule type" value="Genomic_DNA"/>
</dbReference>
<dbReference type="RefSeq" id="WP_060038670.1">
    <property type="nucleotide sequence ID" value="NZ_LPAD01000034.1"/>
</dbReference>
<dbReference type="InterPro" id="IPR017853">
    <property type="entry name" value="GH"/>
</dbReference>
<evidence type="ECO:0008006" key="4">
    <source>
        <dbReference type="Google" id="ProtNLM"/>
    </source>
</evidence>
<dbReference type="InterPro" id="IPR006311">
    <property type="entry name" value="TAT_signal"/>
</dbReference>
<keyword evidence="1" id="KW-0732">Signal</keyword>
<evidence type="ECO:0000313" key="2">
    <source>
        <dbReference type="EMBL" id="KVN88850.1"/>
    </source>
</evidence>
<dbReference type="Proteomes" id="UP000057910">
    <property type="component" value="Unassembled WGS sequence"/>
</dbReference>
<feature type="signal peptide" evidence="1">
    <location>
        <begin position="1"/>
        <end position="19"/>
    </location>
</feature>
<dbReference type="AlphaFoldDB" id="A0ABD4E9L3"/>
<accession>A0ABD4E9L3</accession>
<proteinExistence type="predicted"/>
<gene>
    <name evidence="2" type="ORF">WJ68_04795</name>
</gene>
<comment type="caution">
    <text evidence="2">The sequence shown here is derived from an EMBL/GenBank/DDBJ whole genome shotgun (WGS) entry which is preliminary data.</text>
</comment>